<dbReference type="PANTHER" id="PTHR45678">
    <property type="entry name" value="MITOCHONDRIAL 2-OXODICARBOXYLATE CARRIER 1-RELATED"/>
    <property type="match status" value="1"/>
</dbReference>
<evidence type="ECO:0000256" key="14">
    <source>
        <dbReference type="ARBA" id="ARBA00082232"/>
    </source>
</evidence>
<organism evidence="18 19">
    <name type="scientific">Smittium simulii</name>
    <dbReference type="NCBI Taxonomy" id="133385"/>
    <lineage>
        <taxon>Eukaryota</taxon>
        <taxon>Fungi</taxon>
        <taxon>Fungi incertae sedis</taxon>
        <taxon>Zoopagomycota</taxon>
        <taxon>Kickxellomycotina</taxon>
        <taxon>Harpellomycetes</taxon>
        <taxon>Harpellales</taxon>
        <taxon>Legeriomycetaceae</taxon>
        <taxon>Smittium</taxon>
    </lineage>
</organism>
<gene>
    <name evidence="18" type="ORF">BB561_000103</name>
</gene>
<dbReference type="OrthoDB" id="2161at2759"/>
<dbReference type="InterPro" id="IPR002048">
    <property type="entry name" value="EF_hand_dom"/>
</dbReference>
<keyword evidence="6" id="KW-0999">Mitochondrion inner membrane</keyword>
<evidence type="ECO:0000256" key="6">
    <source>
        <dbReference type="ARBA" id="ARBA00022792"/>
    </source>
</evidence>
<feature type="repeat" description="Solcar" evidence="15">
    <location>
        <begin position="361"/>
        <end position="451"/>
    </location>
</feature>
<evidence type="ECO:0000256" key="11">
    <source>
        <dbReference type="ARBA" id="ARBA00038674"/>
    </source>
</evidence>
<evidence type="ECO:0000256" key="16">
    <source>
        <dbReference type="SAM" id="Phobius"/>
    </source>
</evidence>
<dbReference type="Gene3D" id="1.50.40.10">
    <property type="entry name" value="Mitochondrial carrier domain"/>
    <property type="match status" value="1"/>
</dbReference>
<dbReference type="AlphaFoldDB" id="A0A2T9Z0H9"/>
<evidence type="ECO:0000256" key="13">
    <source>
        <dbReference type="ARBA" id="ARBA00073787"/>
    </source>
</evidence>
<evidence type="ECO:0000256" key="3">
    <source>
        <dbReference type="ARBA" id="ARBA00022448"/>
    </source>
</evidence>
<dbReference type="GO" id="GO:0005509">
    <property type="term" value="F:calcium ion binding"/>
    <property type="evidence" value="ECO:0007669"/>
    <property type="project" value="InterPro"/>
</dbReference>
<accession>A0A2T9Z0H9</accession>
<evidence type="ECO:0000256" key="4">
    <source>
        <dbReference type="ARBA" id="ARBA00022692"/>
    </source>
</evidence>
<dbReference type="FunFam" id="1.50.40.10:FF:000004">
    <property type="entry name" value="Calcium-binding mitochondrial carrier protein Aralar1"/>
    <property type="match status" value="1"/>
</dbReference>
<evidence type="ECO:0000256" key="9">
    <source>
        <dbReference type="ARBA" id="ARBA00023128"/>
    </source>
</evidence>
<reference evidence="18 19" key="1">
    <citation type="journal article" date="2018" name="MBio">
        <title>Comparative Genomics Reveals the Core Gene Toolbox for the Fungus-Insect Symbiosis.</title>
        <authorList>
            <person name="Wang Y."/>
            <person name="Stata M."/>
            <person name="Wang W."/>
            <person name="Stajich J.E."/>
            <person name="White M.M."/>
            <person name="Moncalvo J.M."/>
        </authorList>
    </citation>
    <scope>NUCLEOTIDE SEQUENCE [LARGE SCALE GENOMIC DNA]</scope>
    <source>
        <strain evidence="18 19">SWE-8-4</strain>
    </source>
</reference>
<keyword evidence="4 15" id="KW-0812">Transmembrane</keyword>
<evidence type="ECO:0000256" key="7">
    <source>
        <dbReference type="ARBA" id="ARBA00022837"/>
    </source>
</evidence>
<dbReference type="PROSITE" id="PS50222">
    <property type="entry name" value="EF_HAND_2"/>
    <property type="match status" value="1"/>
</dbReference>
<dbReference type="SUPFAM" id="SSF103506">
    <property type="entry name" value="Mitochondrial carrier"/>
    <property type="match status" value="1"/>
</dbReference>
<feature type="domain" description="EF-hand" evidence="17">
    <location>
        <begin position="53"/>
        <end position="80"/>
    </location>
</feature>
<comment type="similarity">
    <text evidence="2">Belongs to the mitochondrial carrier (TC 2.A.29) family.</text>
</comment>
<keyword evidence="10 15" id="KW-0472">Membrane</keyword>
<dbReference type="PROSITE" id="PS50920">
    <property type="entry name" value="SOLCAR"/>
    <property type="match status" value="3"/>
</dbReference>
<dbReference type="InterPro" id="IPR002067">
    <property type="entry name" value="MCP"/>
</dbReference>
<keyword evidence="19" id="KW-1185">Reference proteome</keyword>
<feature type="repeat" description="Solcar" evidence="15">
    <location>
        <begin position="460"/>
        <end position="558"/>
    </location>
</feature>
<keyword evidence="8 16" id="KW-1133">Transmembrane helix</keyword>
<comment type="subunit">
    <text evidence="11">Homodimer (via N-terminus).</text>
</comment>
<dbReference type="GO" id="GO:0043490">
    <property type="term" value="P:malate-aspartate shuttle"/>
    <property type="evidence" value="ECO:0007669"/>
    <property type="project" value="TreeGrafter"/>
</dbReference>
<feature type="transmembrane region" description="Helical" evidence="16">
    <location>
        <begin position="365"/>
        <end position="387"/>
    </location>
</feature>
<keyword evidence="7" id="KW-0106">Calcium</keyword>
<evidence type="ECO:0000256" key="8">
    <source>
        <dbReference type="ARBA" id="ARBA00022989"/>
    </source>
</evidence>
<keyword evidence="3" id="KW-0813">Transport</keyword>
<evidence type="ECO:0000313" key="19">
    <source>
        <dbReference type="Proteomes" id="UP000245383"/>
    </source>
</evidence>
<dbReference type="InterPro" id="IPR023395">
    <property type="entry name" value="MCP_dom_sf"/>
</dbReference>
<evidence type="ECO:0000256" key="2">
    <source>
        <dbReference type="ARBA" id="ARBA00006375"/>
    </source>
</evidence>
<dbReference type="GO" id="GO:0005313">
    <property type="term" value="F:L-glutamate transmembrane transporter activity"/>
    <property type="evidence" value="ECO:0007669"/>
    <property type="project" value="TreeGrafter"/>
</dbReference>
<dbReference type="GO" id="GO:0005743">
    <property type="term" value="C:mitochondrial inner membrane"/>
    <property type="evidence" value="ECO:0007669"/>
    <property type="project" value="UniProtKB-SubCell"/>
</dbReference>
<dbReference type="PROSITE" id="PS00018">
    <property type="entry name" value="EF_HAND_1"/>
    <property type="match status" value="2"/>
</dbReference>
<dbReference type="InterPro" id="IPR051028">
    <property type="entry name" value="Mito_Solute_Carrier"/>
</dbReference>
<evidence type="ECO:0000256" key="12">
    <source>
        <dbReference type="ARBA" id="ARBA00059916"/>
    </source>
</evidence>
<dbReference type="PRINTS" id="PR00926">
    <property type="entry name" value="MITOCARRIER"/>
</dbReference>
<comment type="function">
    <text evidence="12">Calcium-dependent mitochondrial aspartate and glutamate carrier. Transport of glutamate in mitochondria is required for mitochondrial transamination reactions and ornithine synthesis. Plays also a role in malate-aspartate NADH shuttle, which is critical for growth on acetate and fatty acids.</text>
</comment>
<dbReference type="Pfam" id="PF00153">
    <property type="entry name" value="Mito_carr"/>
    <property type="match status" value="3"/>
</dbReference>
<dbReference type="SUPFAM" id="SSF47473">
    <property type="entry name" value="EF-hand"/>
    <property type="match status" value="1"/>
</dbReference>
<dbReference type="InterPro" id="IPR018247">
    <property type="entry name" value="EF_Hand_1_Ca_BS"/>
</dbReference>
<keyword evidence="5" id="KW-0677">Repeat</keyword>
<sequence>MTANYTEYFQKVFEKYATVDHSTGASFMDLQAFTESFQFPQAELKLTKMFPLLFEIADSNNNGKLTNDEFITFQKTLFKSISPYNLICLLFDKNQTGYIQLSEFKKNATENFGFFESFFAGSSTLSDTLSKPDSSSRGSSLHSGNWKNYFSNAQKLTYAEFSQLLGDFQREAPSYMFAKYDTGNTGRIKSADFEAILNNLSPIEISDQMLSKFSNLGERGYITYPTYSAIVHILERLGAISVVSKNAINTCKENGYITKPEFAKIAQEAGYSKFFTPLELKTIFALSSDDSINGGDWEDFTPDRIPVKNLKIFADQSYDGLFSFLDLDVDKKWDIISNNQLSSDQSIPTPQYARPYFRETMFQSYNFIIGAIAGGIGATAVYPIDLVKTRMQNQRSSVVGQVLYRNGWDCFKKVLANEGSKGLYRGLGPQLIGVAPEKAIKLTVNDLVRRKFTNPDTKGISKAAEILAGATAGGCQVVFTNPLEVVKIQLQVQGEILKASAVTVARMGQTQSPAKLGAVAIVKELGLLGLYRGVGACLLRDIPFSAIYFPAYAAIKRDYYHEGKRTLKAHELLFAGAAAGIPAAYITTPADVIKTRLQVKTQPGQVPYKGIVDAALRIYREEGLRAFMKGGVQRILRSSPQFGVTLLCYEIFHKNVPFPDQLFQLESTTTQNTSLPSSEKVPMKFGILQAERTLRLLQKFDYKFGSIPKPSNQLE</sequence>
<keyword evidence="9" id="KW-0496">Mitochondrion</keyword>
<evidence type="ECO:0000313" key="18">
    <source>
        <dbReference type="EMBL" id="PVU98115.1"/>
    </source>
</evidence>
<evidence type="ECO:0000256" key="15">
    <source>
        <dbReference type="PROSITE-ProRule" id="PRU00282"/>
    </source>
</evidence>
<feature type="repeat" description="Solcar" evidence="15">
    <location>
        <begin position="567"/>
        <end position="655"/>
    </location>
</feature>
<dbReference type="InterPro" id="IPR018108">
    <property type="entry name" value="MCP_transmembrane"/>
</dbReference>
<name>A0A2T9Z0H9_9FUNG</name>
<evidence type="ECO:0000256" key="1">
    <source>
        <dbReference type="ARBA" id="ARBA00004448"/>
    </source>
</evidence>
<protein>
    <recommendedName>
        <fullName evidence="13">Mitochondrial aspartate-glutamate transporter AGC1</fullName>
    </recommendedName>
    <alternativeName>
        <fullName evidence="14">Aspartate-glutamate carrier 1</fullName>
    </alternativeName>
</protein>
<evidence type="ECO:0000256" key="5">
    <source>
        <dbReference type="ARBA" id="ARBA00022737"/>
    </source>
</evidence>
<dbReference type="GO" id="GO:0015183">
    <property type="term" value="F:L-aspartate transmembrane transporter activity"/>
    <property type="evidence" value="ECO:0007669"/>
    <property type="project" value="TreeGrafter"/>
</dbReference>
<dbReference type="PANTHER" id="PTHR45678:SF9">
    <property type="entry name" value="CALCIUM-BINDING MITOCHONDRIAL CARRIER PROTEIN ARALAR1"/>
    <property type="match status" value="1"/>
</dbReference>
<dbReference type="Gene3D" id="1.10.238.10">
    <property type="entry name" value="EF-hand"/>
    <property type="match status" value="2"/>
</dbReference>
<proteinExistence type="inferred from homology"/>
<dbReference type="Proteomes" id="UP000245383">
    <property type="component" value="Unassembled WGS sequence"/>
</dbReference>
<dbReference type="CDD" id="cd00051">
    <property type="entry name" value="EFh"/>
    <property type="match status" value="1"/>
</dbReference>
<evidence type="ECO:0000259" key="17">
    <source>
        <dbReference type="PROSITE" id="PS50222"/>
    </source>
</evidence>
<dbReference type="EMBL" id="MBFR01000003">
    <property type="protein sequence ID" value="PVU98115.1"/>
    <property type="molecule type" value="Genomic_DNA"/>
</dbReference>
<evidence type="ECO:0000256" key="10">
    <source>
        <dbReference type="ARBA" id="ARBA00023136"/>
    </source>
</evidence>
<comment type="subcellular location">
    <subcellularLocation>
        <location evidence="1">Mitochondrion inner membrane</location>
        <topology evidence="1">Multi-pass membrane protein</topology>
    </subcellularLocation>
</comment>
<comment type="caution">
    <text evidence="18">The sequence shown here is derived from an EMBL/GenBank/DDBJ whole genome shotgun (WGS) entry which is preliminary data.</text>
</comment>
<dbReference type="InterPro" id="IPR011992">
    <property type="entry name" value="EF-hand-dom_pair"/>
</dbReference>